<protein>
    <submittedName>
        <fullName evidence="1">Uncharacterized protein</fullName>
    </submittedName>
</protein>
<dbReference type="Proteomes" id="UP000585272">
    <property type="component" value="Unassembled WGS sequence"/>
</dbReference>
<evidence type="ECO:0000313" key="1">
    <source>
        <dbReference type="EMBL" id="MBB4661572.1"/>
    </source>
</evidence>
<proteinExistence type="predicted"/>
<dbReference type="RefSeq" id="WP_183339846.1">
    <property type="nucleotide sequence ID" value="NZ_JACHNU010000001.1"/>
</dbReference>
<organism evidence="1 2">
    <name type="scientific">Conexibacter arvalis</name>
    <dbReference type="NCBI Taxonomy" id="912552"/>
    <lineage>
        <taxon>Bacteria</taxon>
        <taxon>Bacillati</taxon>
        <taxon>Actinomycetota</taxon>
        <taxon>Thermoleophilia</taxon>
        <taxon>Solirubrobacterales</taxon>
        <taxon>Conexibacteraceae</taxon>
        <taxon>Conexibacter</taxon>
    </lineage>
</organism>
<gene>
    <name evidence="1" type="ORF">BDZ31_001145</name>
</gene>
<evidence type="ECO:0000313" key="2">
    <source>
        <dbReference type="Proteomes" id="UP000585272"/>
    </source>
</evidence>
<accession>A0A840IAD0</accession>
<name>A0A840IAD0_9ACTN</name>
<comment type="caution">
    <text evidence="1">The sequence shown here is derived from an EMBL/GenBank/DDBJ whole genome shotgun (WGS) entry which is preliminary data.</text>
</comment>
<reference evidence="1 2" key="1">
    <citation type="submission" date="2020-08" db="EMBL/GenBank/DDBJ databases">
        <title>Genomic Encyclopedia of Archaeal and Bacterial Type Strains, Phase II (KMG-II): from individual species to whole genera.</title>
        <authorList>
            <person name="Goeker M."/>
        </authorList>
    </citation>
    <scope>NUCLEOTIDE SEQUENCE [LARGE SCALE GENOMIC DNA]</scope>
    <source>
        <strain evidence="1 2">DSM 23288</strain>
    </source>
</reference>
<sequence>MEFQVTWITEHDGTRLAFAEALRAVVPVGEDLHDGENGMPFLLHECEDKTGALHLARRYRLAACERAGIDPTNVVDDARITWRVVHELMQDFPDYGAQAAAAEERALELAERSLSEGLTPVEQEEMAAAFAESSVYGEMAVVSGILDANTFRSTIQSQSMEIDADAIVNLTLKKRGGSREAVEAQLEEAMRRSGGVRERVGDRWIYRVPLRG</sequence>
<keyword evidence="2" id="KW-1185">Reference proteome</keyword>
<dbReference type="AlphaFoldDB" id="A0A840IAD0"/>
<dbReference type="EMBL" id="JACHNU010000001">
    <property type="protein sequence ID" value="MBB4661572.1"/>
    <property type="molecule type" value="Genomic_DNA"/>
</dbReference>